<protein>
    <submittedName>
        <fullName evidence="2">Uncharacterized protein</fullName>
    </submittedName>
</protein>
<keyword evidence="3" id="KW-1185">Reference proteome</keyword>
<sequence>MDPPQPDKSPRALVPNEKNLLVLREKFLSVFGVASLLIDEKLPPTHLQHDLSNSGEPRINMGPIAGNDFHAVSGTIPDETAWSASLRLEQEDSNAVLVQYSHIRQHPNTAKRATVIVEEAATIIRKLWPDDAKYKMNQNKYGRRFEDIEYMDYDMLSWLVSEELNDEGVAVDYFAEHVGRPIPDHGYVLNTQRQLALKPSEPKDIRKFLPWRVIPQPAGQVWSFTAWEPWVISFPVIAGIMCLLSNPDKKYTSEYPDRDMAWCLDSLHGFCRFASPCQTTRSLSYSLGTYDDQWMYLHFIVQAYHKVEDPEATESEPVKGSGMLLERRVATVPDVGTFRERRILVVLRTATGKTKQLLPHNSKVREPCPSVVGVILSEFGHMGLETRGEFGSESGIAGDEQARGVPLFQRLVWTQVDKWYDEWETCLNGVDEVLNLKWEDLEHPTELCTSTADRPYERSQTAFNILQLFSVFRKQIAVTPQELKRVYKEWNATYGYSGTYYDKLYRFDRDTHKILLKNWAEVLDHVNQLHAKLLTQIKEKEANLRSLRADVG</sequence>
<comment type="caution">
    <text evidence="2">The sequence shown here is derived from an EMBL/GenBank/DDBJ whole genome shotgun (WGS) entry which is preliminary data.</text>
</comment>
<dbReference type="EMBL" id="JAQQWM010000008">
    <property type="protein sequence ID" value="KAK8054169.1"/>
    <property type="molecule type" value="Genomic_DNA"/>
</dbReference>
<name>A0ABR1U8A2_9PEZI</name>
<feature type="coiled-coil region" evidence="1">
    <location>
        <begin position="523"/>
        <end position="550"/>
    </location>
</feature>
<keyword evidence="1" id="KW-0175">Coiled coil</keyword>
<accession>A0ABR1U8A2</accession>
<evidence type="ECO:0000313" key="2">
    <source>
        <dbReference type="EMBL" id="KAK8054169.1"/>
    </source>
</evidence>
<dbReference type="Proteomes" id="UP001446871">
    <property type="component" value="Unassembled WGS sequence"/>
</dbReference>
<organism evidence="2 3">
    <name type="scientific">Apiospora saccharicola</name>
    <dbReference type="NCBI Taxonomy" id="335842"/>
    <lineage>
        <taxon>Eukaryota</taxon>
        <taxon>Fungi</taxon>
        <taxon>Dikarya</taxon>
        <taxon>Ascomycota</taxon>
        <taxon>Pezizomycotina</taxon>
        <taxon>Sordariomycetes</taxon>
        <taxon>Xylariomycetidae</taxon>
        <taxon>Amphisphaeriales</taxon>
        <taxon>Apiosporaceae</taxon>
        <taxon>Apiospora</taxon>
    </lineage>
</organism>
<evidence type="ECO:0000256" key="1">
    <source>
        <dbReference type="SAM" id="Coils"/>
    </source>
</evidence>
<proteinExistence type="predicted"/>
<evidence type="ECO:0000313" key="3">
    <source>
        <dbReference type="Proteomes" id="UP001446871"/>
    </source>
</evidence>
<reference evidence="2 3" key="1">
    <citation type="submission" date="2023-01" db="EMBL/GenBank/DDBJ databases">
        <title>Analysis of 21 Apiospora genomes using comparative genomics revels a genus with tremendous synthesis potential of carbohydrate active enzymes and secondary metabolites.</title>
        <authorList>
            <person name="Sorensen T."/>
        </authorList>
    </citation>
    <scope>NUCLEOTIDE SEQUENCE [LARGE SCALE GENOMIC DNA]</scope>
    <source>
        <strain evidence="2 3">CBS 83171</strain>
    </source>
</reference>
<gene>
    <name evidence="2" type="ORF">PG996_013470</name>
</gene>